<name>A0A7T1ALA5_ATRLM</name>
<evidence type="ECO:0000313" key="2">
    <source>
        <dbReference type="Proteomes" id="UP000594463"/>
    </source>
</evidence>
<dbReference type="EMBL" id="CP065383">
    <property type="protein sequence ID" value="QPM68008.1"/>
    <property type="molecule type" value="Genomic_DNA"/>
</dbReference>
<organism evidence="1 2">
    <name type="scientific">Atribacter laminatus</name>
    <dbReference type="NCBI Taxonomy" id="2847778"/>
    <lineage>
        <taxon>Bacteria</taxon>
        <taxon>Pseudomonadati</taxon>
        <taxon>Atribacterota</taxon>
        <taxon>Atribacteria</taxon>
        <taxon>Atribacterales</taxon>
        <taxon>Atribacteraceae</taxon>
        <taxon>Atribacter</taxon>
    </lineage>
</organism>
<evidence type="ECO:0000313" key="1">
    <source>
        <dbReference type="EMBL" id="QPM68008.1"/>
    </source>
</evidence>
<keyword evidence="2" id="KW-1185">Reference proteome</keyword>
<proteinExistence type="predicted"/>
<dbReference type="AlphaFoldDB" id="A0A7T1ALA5"/>
<gene>
    <name evidence="1" type="ORF">RT761_01222</name>
</gene>
<protein>
    <submittedName>
        <fullName evidence="1">Uncharacterized protein</fullName>
    </submittedName>
</protein>
<reference evidence="1 2" key="1">
    <citation type="journal article" date="2021" name="Nat. Commun.">
        <title>Isolation of a member of the candidate phylum Atribacteria reveals a unique cell membrane structure.</title>
        <authorList>
            <person name="Taiki K."/>
            <person name="Nobu M.K."/>
            <person name="Kusada H."/>
            <person name="Meng X.-Y."/>
            <person name="Hosoki N."/>
            <person name="Uematsu K."/>
            <person name="Yoshioka H."/>
            <person name="Kamagata Y."/>
            <person name="Tamaki H."/>
        </authorList>
    </citation>
    <scope>NUCLEOTIDE SEQUENCE [LARGE SCALE GENOMIC DNA]</scope>
    <source>
        <strain evidence="1 2">RT761</strain>
    </source>
</reference>
<dbReference type="KEGG" id="alam:RT761_01222"/>
<accession>A0A7T1ALA5</accession>
<sequence>MNSWFDRFQTRKTYLEKSTLNNYLKSLELNPALPKYVSNNVRNLLLANTGDPF</sequence>
<dbReference type="Proteomes" id="UP000594463">
    <property type="component" value="Chromosome"/>
</dbReference>